<dbReference type="Pfam" id="PF12680">
    <property type="entry name" value="SnoaL_2"/>
    <property type="match status" value="1"/>
</dbReference>
<keyword evidence="3" id="KW-1185">Reference proteome</keyword>
<evidence type="ECO:0000313" key="3">
    <source>
        <dbReference type="Proteomes" id="UP000515563"/>
    </source>
</evidence>
<dbReference type="Gene3D" id="3.10.450.50">
    <property type="match status" value="1"/>
</dbReference>
<dbReference type="EMBL" id="CP043661">
    <property type="protein sequence ID" value="QNE18763.1"/>
    <property type="molecule type" value="Genomic_DNA"/>
</dbReference>
<evidence type="ECO:0000259" key="1">
    <source>
        <dbReference type="Pfam" id="PF12680"/>
    </source>
</evidence>
<sequence>MSARRTADTSPARSARLRGRPVTDIHASVPFLAAAQAPWARTRPARLGLGPANAGNLAAVDEIFAPDFYSHPLRQSGTAPVRTAWTMVRERFPDLRIEAEDIVVDEDKVVVGATIHNAGPDAAGNPPTMFELLRVTDGRIAELWGVSTLHRR</sequence>
<organism evidence="2 3">
    <name type="scientific">Kribbella qitaiheensis</name>
    <dbReference type="NCBI Taxonomy" id="1544730"/>
    <lineage>
        <taxon>Bacteria</taxon>
        <taxon>Bacillati</taxon>
        <taxon>Actinomycetota</taxon>
        <taxon>Actinomycetes</taxon>
        <taxon>Propionibacteriales</taxon>
        <taxon>Kribbellaceae</taxon>
        <taxon>Kribbella</taxon>
    </lineage>
</organism>
<evidence type="ECO:0000313" key="2">
    <source>
        <dbReference type="EMBL" id="QNE18763.1"/>
    </source>
</evidence>
<dbReference type="Proteomes" id="UP000515563">
    <property type="component" value="Chromosome"/>
</dbReference>
<dbReference type="AlphaFoldDB" id="A0A7G6WXP8"/>
<reference evidence="2 3" key="2">
    <citation type="journal article" date="2020" name="Microbiol. Resour. Announc.">
        <title>Antarctic desert soil bacteria exhibit high novel natural product potential, evaluated through long-read genome sequencing and comparative genomics.</title>
        <authorList>
            <person name="Benaud N."/>
            <person name="Edwards R.J."/>
            <person name="Amos T.G."/>
            <person name="D'Agostino P.M."/>
            <person name="Gutierrez-Chavez C."/>
            <person name="Montgomery K."/>
            <person name="Nicetic I."/>
            <person name="Ferrari B.C."/>
        </authorList>
    </citation>
    <scope>NUCLEOTIDE SEQUENCE [LARGE SCALE GENOMIC DNA]</scope>
    <source>
        <strain evidence="2 3">SPB151</strain>
    </source>
</reference>
<dbReference type="InterPro" id="IPR032710">
    <property type="entry name" value="NTF2-like_dom_sf"/>
</dbReference>
<protein>
    <submittedName>
        <fullName evidence="2">Ester cyclase</fullName>
    </submittedName>
</protein>
<dbReference type="KEGG" id="kqi:F1D05_13700"/>
<dbReference type="GO" id="GO:0030638">
    <property type="term" value="P:polyketide metabolic process"/>
    <property type="evidence" value="ECO:0007669"/>
    <property type="project" value="InterPro"/>
</dbReference>
<gene>
    <name evidence="2" type="ORF">F1D05_13700</name>
</gene>
<name>A0A7G6WXP8_9ACTN</name>
<accession>A0A7G6WXP8</accession>
<reference evidence="3" key="1">
    <citation type="submission" date="2019-09" db="EMBL/GenBank/DDBJ databases">
        <title>Antimicrobial potential of Antarctic Bacteria.</title>
        <authorList>
            <person name="Benaud N."/>
            <person name="Edwards R.J."/>
            <person name="Ferrari B.C."/>
        </authorList>
    </citation>
    <scope>NUCLEOTIDE SEQUENCE [LARGE SCALE GENOMIC DNA]</scope>
    <source>
        <strain evidence="3">SPB151</strain>
    </source>
</reference>
<dbReference type="SUPFAM" id="SSF54427">
    <property type="entry name" value="NTF2-like"/>
    <property type="match status" value="1"/>
</dbReference>
<feature type="domain" description="SnoaL-like" evidence="1">
    <location>
        <begin position="53"/>
        <end position="142"/>
    </location>
</feature>
<proteinExistence type="predicted"/>
<dbReference type="InterPro" id="IPR037401">
    <property type="entry name" value="SnoaL-like"/>
</dbReference>